<gene>
    <name evidence="3" type="primary">LOC120257552</name>
</gene>
<dbReference type="AlphaFoldDB" id="A0AB40B311"/>
<reference evidence="3" key="1">
    <citation type="submission" date="2025-08" db="UniProtKB">
        <authorList>
            <consortium name="RefSeq"/>
        </authorList>
    </citation>
    <scope>IDENTIFICATION</scope>
</reference>
<protein>
    <submittedName>
        <fullName evidence="3">Uncharacterized protein LOC120257552</fullName>
    </submittedName>
</protein>
<evidence type="ECO:0000313" key="2">
    <source>
        <dbReference type="Proteomes" id="UP001515500"/>
    </source>
</evidence>
<dbReference type="GeneID" id="120257552"/>
<name>A0AB40B311_DIOCR</name>
<dbReference type="Pfam" id="PF13966">
    <property type="entry name" value="zf-RVT"/>
    <property type="match status" value="1"/>
</dbReference>
<sequence>MNIWPHFFLASPYKENTVRDFILRGPDSQWIDCPSVTNILSNLTTLYSPVNDEKRWKLTANGKFSVKTFYNFLNDGGMRCPGSPIILKGDCPKKINLFNWLAWDNKILTLENLALRRCNFFHSTTCVMCQANVETADHLLIHCPMALHIWNYFGHLYEARRSPMSLKDLWGDWRRILPKSLKSFWDLLVRAITWNICLERNARMFNYACLSSDSIILKIVRMLIVWLTAAPASKKAKLEEPTLKIKRSLEFLSAREVVTDAPQSSSPALPEI</sequence>
<dbReference type="InterPro" id="IPR026960">
    <property type="entry name" value="RVT-Znf"/>
</dbReference>
<feature type="domain" description="Reverse transcriptase zinc-binding" evidence="1">
    <location>
        <begin position="64"/>
        <end position="150"/>
    </location>
</feature>
<accession>A0AB40B311</accession>
<evidence type="ECO:0000259" key="1">
    <source>
        <dbReference type="Pfam" id="PF13966"/>
    </source>
</evidence>
<evidence type="ECO:0000313" key="3">
    <source>
        <dbReference type="RefSeq" id="XP_039120946.1"/>
    </source>
</evidence>
<organism evidence="2 3">
    <name type="scientific">Dioscorea cayennensis subsp. rotundata</name>
    <name type="common">White Guinea yam</name>
    <name type="synonym">Dioscorea rotundata</name>
    <dbReference type="NCBI Taxonomy" id="55577"/>
    <lineage>
        <taxon>Eukaryota</taxon>
        <taxon>Viridiplantae</taxon>
        <taxon>Streptophyta</taxon>
        <taxon>Embryophyta</taxon>
        <taxon>Tracheophyta</taxon>
        <taxon>Spermatophyta</taxon>
        <taxon>Magnoliopsida</taxon>
        <taxon>Liliopsida</taxon>
        <taxon>Dioscoreales</taxon>
        <taxon>Dioscoreaceae</taxon>
        <taxon>Dioscorea</taxon>
    </lineage>
</organism>
<keyword evidence="2" id="KW-1185">Reference proteome</keyword>
<dbReference type="RefSeq" id="XP_039120946.1">
    <property type="nucleotide sequence ID" value="XM_039265012.1"/>
</dbReference>
<dbReference type="Proteomes" id="UP001515500">
    <property type="component" value="Unplaced"/>
</dbReference>
<proteinExistence type="predicted"/>